<dbReference type="Pfam" id="PF00266">
    <property type="entry name" value="Aminotran_5"/>
    <property type="match status" value="1"/>
</dbReference>
<keyword evidence="3" id="KW-0808">Transferase</keyword>
<name>A0ABW5LHZ1_9FLAO</name>
<keyword evidence="3" id="KW-0032">Aminotransferase</keyword>
<dbReference type="RefSeq" id="WP_378294033.1">
    <property type="nucleotide sequence ID" value="NZ_JBHULE010000019.1"/>
</dbReference>
<organism evidence="3 4">
    <name type="scientific">Aquimarina rubra</name>
    <dbReference type="NCBI Taxonomy" id="1920033"/>
    <lineage>
        <taxon>Bacteria</taxon>
        <taxon>Pseudomonadati</taxon>
        <taxon>Bacteroidota</taxon>
        <taxon>Flavobacteriia</taxon>
        <taxon>Flavobacteriales</taxon>
        <taxon>Flavobacteriaceae</taxon>
        <taxon>Aquimarina</taxon>
    </lineage>
</organism>
<sequence>MKNLRKEFPVLSQNTYLNTASSGLLYDSLLDYRQEHDLDFLIGGSTFRDQQEKFLNTVRKSIGFFFGCTPENTVLTPNFSLGFNTILNGLEKKKKVLLLDEDYPSINFAVANKGFEVCHAKVNSSLEQNIEEAVAKHKPSIFAFSLVQYTTGIAIDLNFLKQLKLKNPELLIIADATQFCGTKVFDFNTSGIDILGCSGYKWLLGGYGNGFMLFKENVLDQITPDTYKKAASNTDYDSSYTNLRARYECGHLDTFNFGSLQYSLQYISKIGLSVIEEQINELSIYAKTELTNLNLLENDVISRKNHSSIFNIKGDQKMYNSLKEKNIITSLRGNGIRISLHFYNTKEDVTRLVDELHRYR</sequence>
<dbReference type="Proteomes" id="UP001597319">
    <property type="component" value="Unassembled WGS sequence"/>
</dbReference>
<evidence type="ECO:0000256" key="1">
    <source>
        <dbReference type="ARBA" id="ARBA00022898"/>
    </source>
</evidence>
<protein>
    <submittedName>
        <fullName evidence="3">Aminotransferase class V-fold PLP-dependent enzyme</fullName>
    </submittedName>
</protein>
<keyword evidence="1" id="KW-0663">Pyridoxal phosphate</keyword>
<dbReference type="Gene3D" id="3.90.1150.10">
    <property type="entry name" value="Aspartate Aminotransferase, domain 1"/>
    <property type="match status" value="1"/>
</dbReference>
<gene>
    <name evidence="3" type="ORF">ACFSR1_16035</name>
</gene>
<reference evidence="4" key="1">
    <citation type="journal article" date="2019" name="Int. J. Syst. Evol. Microbiol.">
        <title>The Global Catalogue of Microorganisms (GCM) 10K type strain sequencing project: providing services to taxonomists for standard genome sequencing and annotation.</title>
        <authorList>
            <consortium name="The Broad Institute Genomics Platform"/>
            <consortium name="The Broad Institute Genome Sequencing Center for Infectious Disease"/>
            <person name="Wu L."/>
            <person name="Ma J."/>
        </authorList>
    </citation>
    <scope>NUCLEOTIDE SEQUENCE [LARGE SCALE GENOMIC DNA]</scope>
    <source>
        <strain evidence="4">KCTC 52274</strain>
    </source>
</reference>
<keyword evidence="4" id="KW-1185">Reference proteome</keyword>
<dbReference type="GO" id="GO:0008483">
    <property type="term" value="F:transaminase activity"/>
    <property type="evidence" value="ECO:0007669"/>
    <property type="project" value="UniProtKB-KW"/>
</dbReference>
<dbReference type="InterPro" id="IPR015424">
    <property type="entry name" value="PyrdxlP-dep_Trfase"/>
</dbReference>
<dbReference type="InterPro" id="IPR015421">
    <property type="entry name" value="PyrdxlP-dep_Trfase_major"/>
</dbReference>
<dbReference type="InterPro" id="IPR015422">
    <property type="entry name" value="PyrdxlP-dep_Trfase_small"/>
</dbReference>
<dbReference type="PANTHER" id="PTHR43586">
    <property type="entry name" value="CYSTEINE DESULFURASE"/>
    <property type="match status" value="1"/>
</dbReference>
<proteinExistence type="predicted"/>
<dbReference type="EMBL" id="JBHULE010000019">
    <property type="protein sequence ID" value="MFD2564190.1"/>
    <property type="molecule type" value="Genomic_DNA"/>
</dbReference>
<dbReference type="Gene3D" id="3.40.640.10">
    <property type="entry name" value="Type I PLP-dependent aspartate aminotransferase-like (Major domain)"/>
    <property type="match status" value="1"/>
</dbReference>
<evidence type="ECO:0000259" key="2">
    <source>
        <dbReference type="Pfam" id="PF00266"/>
    </source>
</evidence>
<feature type="domain" description="Aminotransferase class V" evidence="2">
    <location>
        <begin position="45"/>
        <end position="352"/>
    </location>
</feature>
<evidence type="ECO:0000313" key="3">
    <source>
        <dbReference type="EMBL" id="MFD2564190.1"/>
    </source>
</evidence>
<dbReference type="PANTHER" id="PTHR43586:SF8">
    <property type="entry name" value="CYSTEINE DESULFURASE 1, CHLOROPLASTIC"/>
    <property type="match status" value="1"/>
</dbReference>
<evidence type="ECO:0000313" key="4">
    <source>
        <dbReference type="Proteomes" id="UP001597319"/>
    </source>
</evidence>
<dbReference type="InterPro" id="IPR000192">
    <property type="entry name" value="Aminotrans_V_dom"/>
</dbReference>
<accession>A0ABW5LHZ1</accession>
<dbReference type="SUPFAM" id="SSF53383">
    <property type="entry name" value="PLP-dependent transferases"/>
    <property type="match status" value="1"/>
</dbReference>
<comment type="caution">
    <text evidence="3">The sequence shown here is derived from an EMBL/GenBank/DDBJ whole genome shotgun (WGS) entry which is preliminary data.</text>
</comment>